<evidence type="ECO:0000313" key="2">
    <source>
        <dbReference type="Proteomes" id="UP000008281"/>
    </source>
</evidence>
<evidence type="ECO:0000313" key="1">
    <source>
        <dbReference type="EMBL" id="EFO96726.1"/>
    </source>
</evidence>
<organism evidence="2">
    <name type="scientific">Caenorhabditis remanei</name>
    <name type="common">Caenorhabditis vulgaris</name>
    <dbReference type="NCBI Taxonomy" id="31234"/>
    <lineage>
        <taxon>Eukaryota</taxon>
        <taxon>Metazoa</taxon>
        <taxon>Ecdysozoa</taxon>
        <taxon>Nematoda</taxon>
        <taxon>Chromadorea</taxon>
        <taxon>Rhabditida</taxon>
        <taxon>Rhabditina</taxon>
        <taxon>Rhabditomorpha</taxon>
        <taxon>Rhabditoidea</taxon>
        <taxon>Rhabditidae</taxon>
        <taxon>Peloderinae</taxon>
        <taxon>Caenorhabditis</taxon>
    </lineage>
</organism>
<reference evidence="1" key="1">
    <citation type="submission" date="2007-07" db="EMBL/GenBank/DDBJ databases">
        <title>PCAP assembly of the Caenorhabditis remanei genome.</title>
        <authorList>
            <consortium name="The Caenorhabditis remanei Sequencing Consortium"/>
            <person name="Wilson R.K."/>
        </authorList>
    </citation>
    <scope>NUCLEOTIDE SEQUENCE [LARGE SCALE GENOMIC DNA]</scope>
    <source>
        <strain evidence="1">PB4641</strain>
    </source>
</reference>
<protein>
    <submittedName>
        <fullName evidence="1">Uncharacterized protein</fullName>
    </submittedName>
</protein>
<proteinExistence type="predicted"/>
<accession>E3M9V6</accession>
<name>E3M9V6_CAERE</name>
<dbReference type="Proteomes" id="UP000008281">
    <property type="component" value="Unassembled WGS sequence"/>
</dbReference>
<gene>
    <name evidence="1" type="ORF">CRE_17178</name>
</gene>
<sequence length="154" mass="17953">MSQQTPTAKQFKKKSEEDYQKELEALWHKVEETEKKDVEMREEERNMLEKTKKMMKGIAAQEEEIRMKNEELSDTTNALEKAIREIEDLSVTLNNEKNSKISKEKDSKKIVLSLDEEVNHYALQIIHLTKEVDQLLKKIEEAKSNNGGKSKTSD</sequence>
<dbReference type="HOGENOM" id="CLU_1705900_0_0_1"/>
<dbReference type="EMBL" id="DS268431">
    <property type="protein sequence ID" value="EFO96726.1"/>
    <property type="molecule type" value="Genomic_DNA"/>
</dbReference>
<keyword evidence="2" id="KW-1185">Reference proteome</keyword>
<dbReference type="AlphaFoldDB" id="E3M9V6"/>